<dbReference type="STRING" id="447689.BA195_12785"/>
<dbReference type="OrthoDB" id="1442351at2"/>
<organism evidence="1 2">
    <name type="scientific">Tenacibaculum soleae</name>
    <dbReference type="NCBI Taxonomy" id="447689"/>
    <lineage>
        <taxon>Bacteria</taxon>
        <taxon>Pseudomonadati</taxon>
        <taxon>Bacteroidota</taxon>
        <taxon>Flavobacteriia</taxon>
        <taxon>Flavobacteriales</taxon>
        <taxon>Flavobacteriaceae</taxon>
        <taxon>Tenacibaculum</taxon>
    </lineage>
</organism>
<gene>
    <name evidence="1" type="ORF">BA195_12785</name>
</gene>
<reference evidence="1 2" key="1">
    <citation type="submission" date="2016-06" db="EMBL/GenBank/DDBJ databases">
        <title>Draft Genome Sequence of Tenacibaculum soleae UCD-KL19.</title>
        <authorList>
            <person name="Eisen J.A."/>
            <person name="Coil D.A."/>
            <person name="Lujan K.M."/>
        </authorList>
    </citation>
    <scope>NUCLEOTIDE SEQUENCE [LARGE SCALE GENOMIC DNA]</scope>
    <source>
        <strain evidence="1 2">UCD-KL19</strain>
    </source>
</reference>
<keyword evidence="2" id="KW-1185">Reference proteome</keyword>
<dbReference type="EMBL" id="MAKX01000035">
    <property type="protein sequence ID" value="OCK42080.1"/>
    <property type="molecule type" value="Genomic_DNA"/>
</dbReference>
<comment type="caution">
    <text evidence="1">The sequence shown here is derived from an EMBL/GenBank/DDBJ whole genome shotgun (WGS) entry which is preliminary data.</text>
</comment>
<evidence type="ECO:0000313" key="1">
    <source>
        <dbReference type="EMBL" id="OCK42080.1"/>
    </source>
</evidence>
<dbReference type="AlphaFoldDB" id="A0A1B9XWZ4"/>
<proteinExistence type="predicted"/>
<name>A0A1B9XWZ4_9FLAO</name>
<evidence type="ECO:0000313" key="2">
    <source>
        <dbReference type="Proteomes" id="UP000093186"/>
    </source>
</evidence>
<dbReference type="Proteomes" id="UP000093186">
    <property type="component" value="Unassembled WGS sequence"/>
</dbReference>
<sequence>MELNIYNDTENKVIQIRSFKELDMWISHINYITNECDVLAKISSNLIKNRNLRDSLLLMILKNSEILTKLYKVRNETENLNECDDVACNSFYLDEHESTRLLYLKHIETYRVLKQKVLLCLLKK</sequence>
<dbReference type="RefSeq" id="WP_068706171.1">
    <property type="nucleotide sequence ID" value="NZ_JAUOSW010000007.1"/>
</dbReference>
<accession>A0A1B9XWZ4</accession>
<protein>
    <submittedName>
        <fullName evidence="1">Uncharacterized protein</fullName>
    </submittedName>
</protein>